<accession>A0AAV8ZNC8</accession>
<evidence type="ECO:0008006" key="3">
    <source>
        <dbReference type="Google" id="ProtNLM"/>
    </source>
</evidence>
<organism evidence="1 2">
    <name type="scientific">Rhamnusium bicolor</name>
    <dbReference type="NCBI Taxonomy" id="1586634"/>
    <lineage>
        <taxon>Eukaryota</taxon>
        <taxon>Metazoa</taxon>
        <taxon>Ecdysozoa</taxon>
        <taxon>Arthropoda</taxon>
        <taxon>Hexapoda</taxon>
        <taxon>Insecta</taxon>
        <taxon>Pterygota</taxon>
        <taxon>Neoptera</taxon>
        <taxon>Endopterygota</taxon>
        <taxon>Coleoptera</taxon>
        <taxon>Polyphaga</taxon>
        <taxon>Cucujiformia</taxon>
        <taxon>Chrysomeloidea</taxon>
        <taxon>Cerambycidae</taxon>
        <taxon>Lepturinae</taxon>
        <taxon>Rhagiini</taxon>
        <taxon>Rhamnusium</taxon>
    </lineage>
</organism>
<protein>
    <recommendedName>
        <fullName evidence="3">MADF domain-containing protein</fullName>
    </recommendedName>
</protein>
<dbReference type="AlphaFoldDB" id="A0AAV8ZNC8"/>
<dbReference type="Proteomes" id="UP001162156">
    <property type="component" value="Unassembled WGS sequence"/>
</dbReference>
<sequence>MHVLQDISVGKAVSERWKHIRDAFRTFTEEKSGDNRTKKYIYFDQLQFPMKIFEKDDTASSICDYGENDESGDEEHHKQCALI</sequence>
<proteinExistence type="predicted"/>
<evidence type="ECO:0000313" key="2">
    <source>
        <dbReference type="Proteomes" id="UP001162156"/>
    </source>
</evidence>
<name>A0AAV8ZNC8_9CUCU</name>
<keyword evidence="2" id="KW-1185">Reference proteome</keyword>
<comment type="caution">
    <text evidence="1">The sequence shown here is derived from an EMBL/GenBank/DDBJ whole genome shotgun (WGS) entry which is preliminary data.</text>
</comment>
<evidence type="ECO:0000313" key="1">
    <source>
        <dbReference type="EMBL" id="KAJ8966225.1"/>
    </source>
</evidence>
<dbReference type="EMBL" id="JANEYF010001041">
    <property type="protein sequence ID" value="KAJ8966225.1"/>
    <property type="molecule type" value="Genomic_DNA"/>
</dbReference>
<gene>
    <name evidence="1" type="ORF">NQ314_003677</name>
</gene>
<reference evidence="1" key="1">
    <citation type="journal article" date="2023" name="Insect Mol. Biol.">
        <title>Genome sequencing provides insights into the evolution of gene families encoding plant cell wall-degrading enzymes in longhorned beetles.</title>
        <authorList>
            <person name="Shin N.R."/>
            <person name="Okamura Y."/>
            <person name="Kirsch R."/>
            <person name="Pauchet Y."/>
        </authorList>
    </citation>
    <scope>NUCLEOTIDE SEQUENCE</scope>
    <source>
        <strain evidence="1">RBIC_L_NR</strain>
    </source>
</reference>